<keyword evidence="6" id="KW-0407">Ion channel</keyword>
<organism evidence="11 12">
    <name type="scientific">Ferviditalea candida</name>
    <dbReference type="NCBI Taxonomy" id="3108399"/>
    <lineage>
        <taxon>Bacteria</taxon>
        <taxon>Bacillati</taxon>
        <taxon>Bacillota</taxon>
        <taxon>Bacilli</taxon>
        <taxon>Bacillales</taxon>
        <taxon>Paenibacillaceae</taxon>
        <taxon>Ferviditalea</taxon>
    </lineage>
</organism>
<comment type="subcellular location">
    <subcellularLocation>
        <location evidence="1">Cell membrane</location>
        <topology evidence="1">Multi-pass membrane protein</topology>
    </subcellularLocation>
</comment>
<evidence type="ECO:0000256" key="3">
    <source>
        <dbReference type="ARBA" id="ARBA00022692"/>
    </source>
</evidence>
<feature type="transmembrane region" description="Helical" evidence="10">
    <location>
        <begin position="25"/>
        <end position="45"/>
    </location>
</feature>
<keyword evidence="5 10" id="KW-0472">Membrane</keyword>
<evidence type="ECO:0000256" key="2">
    <source>
        <dbReference type="ARBA" id="ARBA00022475"/>
    </source>
</evidence>
<keyword evidence="3 10" id="KW-0812">Transmembrane</keyword>
<proteinExistence type="inferred from homology"/>
<evidence type="ECO:0000256" key="9">
    <source>
        <dbReference type="ARBA" id="ARBA00049940"/>
    </source>
</evidence>
<feature type="non-terminal residue" evidence="11">
    <location>
        <position position="1"/>
    </location>
</feature>
<dbReference type="NCBIfam" id="TIGR00494">
    <property type="entry name" value="crcB"/>
    <property type="match status" value="1"/>
</dbReference>
<keyword evidence="12" id="KW-1185">Reference proteome</keyword>
<accession>A0ABU5ZNM3</accession>
<keyword evidence="2" id="KW-1003">Cell membrane</keyword>
<protein>
    <submittedName>
        <fullName evidence="11">Fluoride efflux transporter CrcB</fullName>
    </submittedName>
</protein>
<feature type="transmembrane region" description="Helical" evidence="10">
    <location>
        <begin position="57"/>
        <end position="80"/>
    </location>
</feature>
<evidence type="ECO:0000256" key="4">
    <source>
        <dbReference type="ARBA" id="ARBA00022989"/>
    </source>
</evidence>
<sequence>GIGGIIGSLLRYFSGRWISSKSKGIFPWGTWAINLSGSFLFGLLFALNTQQILPDWLWYFAGPGFCGAYTTFSAFGYEAIHLFEENHARHGFLYILATVGLGLLATWAGLRLGLGIL</sequence>
<dbReference type="Pfam" id="PF02537">
    <property type="entry name" value="CRCB"/>
    <property type="match status" value="1"/>
</dbReference>
<evidence type="ECO:0000256" key="1">
    <source>
        <dbReference type="ARBA" id="ARBA00004651"/>
    </source>
</evidence>
<evidence type="ECO:0000256" key="6">
    <source>
        <dbReference type="ARBA" id="ARBA00023303"/>
    </source>
</evidence>
<evidence type="ECO:0000313" key="12">
    <source>
        <dbReference type="Proteomes" id="UP001310386"/>
    </source>
</evidence>
<dbReference type="InterPro" id="IPR003691">
    <property type="entry name" value="FluC"/>
</dbReference>
<keyword evidence="6" id="KW-0813">Transport</keyword>
<evidence type="ECO:0000313" key="11">
    <source>
        <dbReference type="EMBL" id="MEB3104125.1"/>
    </source>
</evidence>
<evidence type="ECO:0000256" key="10">
    <source>
        <dbReference type="SAM" id="Phobius"/>
    </source>
</evidence>
<dbReference type="EMBL" id="JAYJLD010000124">
    <property type="protein sequence ID" value="MEB3104125.1"/>
    <property type="molecule type" value="Genomic_DNA"/>
</dbReference>
<comment type="similarity">
    <text evidence="7">Belongs to the fluoride channel Fluc/FEX (TC 1.A.43) family.</text>
</comment>
<comment type="catalytic activity">
    <reaction evidence="8">
        <text>fluoride(in) = fluoride(out)</text>
        <dbReference type="Rhea" id="RHEA:76159"/>
        <dbReference type="ChEBI" id="CHEBI:17051"/>
    </reaction>
    <physiologicalReaction direction="left-to-right" evidence="8">
        <dbReference type="Rhea" id="RHEA:76160"/>
    </physiologicalReaction>
</comment>
<keyword evidence="4 10" id="KW-1133">Transmembrane helix</keyword>
<dbReference type="PANTHER" id="PTHR28259:SF1">
    <property type="entry name" value="FLUORIDE EXPORT PROTEIN 1-RELATED"/>
    <property type="match status" value="1"/>
</dbReference>
<dbReference type="RefSeq" id="WP_371756247.1">
    <property type="nucleotide sequence ID" value="NZ_JAYJLD010000124.1"/>
</dbReference>
<comment type="function">
    <text evidence="9">Fluoride-specific ion channel. Important for reducing fluoride concentration in the cell, thus reducing its toxicity.</text>
</comment>
<reference evidence="11" key="1">
    <citation type="submission" date="2023-12" db="EMBL/GenBank/DDBJ databases">
        <title>Fervidustalea candida gen. nov., sp. nov., a novel member of the family Paenibacillaceae isolated from a geothermal area.</title>
        <authorList>
            <person name="Li W.-J."/>
            <person name="Jiao J.-Y."/>
            <person name="Chen Y."/>
        </authorList>
    </citation>
    <scope>NUCLEOTIDE SEQUENCE</scope>
    <source>
        <strain evidence="11">SYSU GA230002</strain>
    </source>
</reference>
<dbReference type="PANTHER" id="PTHR28259">
    <property type="entry name" value="FLUORIDE EXPORT PROTEIN 1-RELATED"/>
    <property type="match status" value="1"/>
</dbReference>
<dbReference type="Proteomes" id="UP001310386">
    <property type="component" value="Unassembled WGS sequence"/>
</dbReference>
<gene>
    <name evidence="11" type="primary">crcB</name>
    <name evidence="11" type="ORF">VF724_21190</name>
</gene>
<evidence type="ECO:0000256" key="8">
    <source>
        <dbReference type="ARBA" id="ARBA00035585"/>
    </source>
</evidence>
<keyword evidence="6" id="KW-0406">Ion transport</keyword>
<dbReference type="HAMAP" id="MF_00454">
    <property type="entry name" value="FluC"/>
    <property type="match status" value="1"/>
</dbReference>
<comment type="caution">
    <text evidence="11">The sequence shown here is derived from an EMBL/GenBank/DDBJ whole genome shotgun (WGS) entry which is preliminary data.</text>
</comment>
<evidence type="ECO:0000256" key="5">
    <source>
        <dbReference type="ARBA" id="ARBA00023136"/>
    </source>
</evidence>
<name>A0ABU5ZNM3_9BACL</name>
<evidence type="ECO:0000256" key="7">
    <source>
        <dbReference type="ARBA" id="ARBA00035120"/>
    </source>
</evidence>
<feature type="transmembrane region" description="Helical" evidence="10">
    <location>
        <begin position="92"/>
        <end position="110"/>
    </location>
</feature>